<feature type="region of interest" description="Disordered" evidence="1">
    <location>
        <begin position="1"/>
        <end position="23"/>
    </location>
</feature>
<dbReference type="InterPro" id="IPR056924">
    <property type="entry name" value="SH3_Tf2-1"/>
</dbReference>
<protein>
    <recommendedName>
        <fullName evidence="2">Chromo domain-containing protein</fullName>
    </recommendedName>
</protein>
<dbReference type="SUPFAM" id="SSF54160">
    <property type="entry name" value="Chromo domain-like"/>
    <property type="match status" value="1"/>
</dbReference>
<proteinExistence type="predicted"/>
<evidence type="ECO:0000313" key="3">
    <source>
        <dbReference type="EnsemblPlants" id="TuG1812G0600001891.01.T01.cds300225"/>
    </source>
</evidence>
<dbReference type="InterPro" id="IPR000953">
    <property type="entry name" value="Chromo/chromo_shadow_dom"/>
</dbReference>
<evidence type="ECO:0000256" key="1">
    <source>
        <dbReference type="SAM" id="MobiDB-lite"/>
    </source>
</evidence>
<dbReference type="InterPro" id="IPR016197">
    <property type="entry name" value="Chromo-like_dom_sf"/>
</dbReference>
<reference evidence="3" key="3">
    <citation type="submission" date="2022-06" db="UniProtKB">
        <authorList>
            <consortium name="EnsemblPlants"/>
        </authorList>
    </citation>
    <scope>IDENTIFICATION</scope>
</reference>
<feature type="domain" description="Chromo" evidence="2">
    <location>
        <begin position="117"/>
        <end position="154"/>
    </location>
</feature>
<organism evidence="3 4">
    <name type="scientific">Triticum urartu</name>
    <name type="common">Red wild einkorn</name>
    <name type="synonym">Crithodium urartu</name>
    <dbReference type="NCBI Taxonomy" id="4572"/>
    <lineage>
        <taxon>Eukaryota</taxon>
        <taxon>Viridiplantae</taxon>
        <taxon>Streptophyta</taxon>
        <taxon>Embryophyta</taxon>
        <taxon>Tracheophyta</taxon>
        <taxon>Spermatophyta</taxon>
        <taxon>Magnoliopsida</taxon>
        <taxon>Liliopsida</taxon>
        <taxon>Poales</taxon>
        <taxon>Poaceae</taxon>
        <taxon>BOP clade</taxon>
        <taxon>Pooideae</taxon>
        <taxon>Triticodae</taxon>
        <taxon>Triticeae</taxon>
        <taxon>Triticinae</taxon>
        <taxon>Triticum</taxon>
    </lineage>
</organism>
<dbReference type="EnsemblPlants" id="TuG1812G0600001891.01.T01">
    <property type="protein sequence ID" value="TuG1812G0600001891.01.T01.cds300225"/>
    <property type="gene ID" value="TuG1812G0600001891.01"/>
</dbReference>
<keyword evidence="4" id="KW-1185">Reference proteome</keyword>
<sequence>MEHLHQQLKKAQDRMKAQADKHRTDRSFEVGDKVLLKLQPFIQTSVAKRPFQKLAFRYYGPFTIQAKIGVAAYRLNLPATSKIHPVVHVSLLKQALGATVPVSAELPPTNSVLQAEHVPTRILERKGVQKHGEHQAQVLVQWDGLPSSLATWED</sequence>
<evidence type="ECO:0000259" key="2">
    <source>
        <dbReference type="PROSITE" id="PS50013"/>
    </source>
</evidence>
<evidence type="ECO:0000313" key="4">
    <source>
        <dbReference type="Proteomes" id="UP000015106"/>
    </source>
</evidence>
<dbReference type="Gramene" id="TuG1812G0600001891.01.T01">
    <property type="protein sequence ID" value="TuG1812G0600001891.01.T01.cds300225"/>
    <property type="gene ID" value="TuG1812G0600001891.01"/>
</dbReference>
<dbReference type="Pfam" id="PF24626">
    <property type="entry name" value="SH3_Tf2-1"/>
    <property type="match status" value="1"/>
</dbReference>
<accession>A0A8R7QQL8</accession>
<reference evidence="3" key="2">
    <citation type="submission" date="2018-03" db="EMBL/GenBank/DDBJ databases">
        <title>The Triticum urartu genome reveals the dynamic nature of wheat genome evolution.</title>
        <authorList>
            <person name="Ling H."/>
            <person name="Ma B."/>
            <person name="Shi X."/>
            <person name="Liu H."/>
            <person name="Dong L."/>
            <person name="Sun H."/>
            <person name="Cao Y."/>
            <person name="Gao Q."/>
            <person name="Zheng S."/>
            <person name="Li Y."/>
            <person name="Yu Y."/>
            <person name="Du H."/>
            <person name="Qi M."/>
            <person name="Li Y."/>
            <person name="Yu H."/>
            <person name="Cui Y."/>
            <person name="Wang N."/>
            <person name="Chen C."/>
            <person name="Wu H."/>
            <person name="Zhao Y."/>
            <person name="Zhang J."/>
            <person name="Li Y."/>
            <person name="Zhou W."/>
            <person name="Zhang B."/>
            <person name="Hu W."/>
            <person name="Eijk M."/>
            <person name="Tang J."/>
            <person name="Witsenboer H."/>
            <person name="Zhao S."/>
            <person name="Li Z."/>
            <person name="Zhang A."/>
            <person name="Wang D."/>
            <person name="Liang C."/>
        </authorList>
    </citation>
    <scope>NUCLEOTIDE SEQUENCE [LARGE SCALE GENOMIC DNA]</scope>
    <source>
        <strain evidence="3">cv. G1812</strain>
    </source>
</reference>
<dbReference type="PANTHER" id="PTHR46148">
    <property type="entry name" value="CHROMO DOMAIN-CONTAINING PROTEIN"/>
    <property type="match status" value="1"/>
</dbReference>
<name>A0A8R7QQL8_TRIUA</name>
<dbReference type="Proteomes" id="UP000015106">
    <property type="component" value="Chromosome 6"/>
</dbReference>
<dbReference type="AlphaFoldDB" id="A0A8R7QQL8"/>
<dbReference type="PANTHER" id="PTHR46148:SF57">
    <property type="entry name" value="OS12G0499874 PROTEIN"/>
    <property type="match status" value="1"/>
</dbReference>
<reference evidence="4" key="1">
    <citation type="journal article" date="2013" name="Nature">
        <title>Draft genome of the wheat A-genome progenitor Triticum urartu.</title>
        <authorList>
            <person name="Ling H.Q."/>
            <person name="Zhao S."/>
            <person name="Liu D."/>
            <person name="Wang J."/>
            <person name="Sun H."/>
            <person name="Zhang C."/>
            <person name="Fan H."/>
            <person name="Li D."/>
            <person name="Dong L."/>
            <person name="Tao Y."/>
            <person name="Gao C."/>
            <person name="Wu H."/>
            <person name="Li Y."/>
            <person name="Cui Y."/>
            <person name="Guo X."/>
            <person name="Zheng S."/>
            <person name="Wang B."/>
            <person name="Yu K."/>
            <person name="Liang Q."/>
            <person name="Yang W."/>
            <person name="Lou X."/>
            <person name="Chen J."/>
            <person name="Feng M."/>
            <person name="Jian J."/>
            <person name="Zhang X."/>
            <person name="Luo G."/>
            <person name="Jiang Y."/>
            <person name="Liu J."/>
            <person name="Wang Z."/>
            <person name="Sha Y."/>
            <person name="Zhang B."/>
            <person name="Wu H."/>
            <person name="Tang D."/>
            <person name="Shen Q."/>
            <person name="Xue P."/>
            <person name="Zou S."/>
            <person name="Wang X."/>
            <person name="Liu X."/>
            <person name="Wang F."/>
            <person name="Yang Y."/>
            <person name="An X."/>
            <person name="Dong Z."/>
            <person name="Zhang K."/>
            <person name="Zhang X."/>
            <person name="Luo M.C."/>
            <person name="Dvorak J."/>
            <person name="Tong Y."/>
            <person name="Wang J."/>
            <person name="Yang H."/>
            <person name="Li Z."/>
            <person name="Wang D."/>
            <person name="Zhang A."/>
            <person name="Wang J."/>
        </authorList>
    </citation>
    <scope>NUCLEOTIDE SEQUENCE</scope>
    <source>
        <strain evidence="4">cv. G1812</strain>
    </source>
</reference>
<dbReference type="PROSITE" id="PS50013">
    <property type="entry name" value="CHROMO_2"/>
    <property type="match status" value="1"/>
</dbReference>